<keyword evidence="3" id="KW-1185">Reference proteome</keyword>
<evidence type="ECO:0000313" key="3">
    <source>
        <dbReference type="Proteomes" id="UP000789375"/>
    </source>
</evidence>
<protein>
    <submittedName>
        <fullName evidence="2">12786_t:CDS:1</fullName>
    </submittedName>
</protein>
<dbReference type="Proteomes" id="UP000789375">
    <property type="component" value="Unassembled WGS sequence"/>
</dbReference>
<dbReference type="EMBL" id="CAJVPP010000595">
    <property type="protein sequence ID" value="CAG8496115.1"/>
    <property type="molecule type" value="Genomic_DNA"/>
</dbReference>
<keyword evidence="1" id="KW-1133">Transmembrane helix</keyword>
<accession>A0A9N8ZHM0</accession>
<reference evidence="2" key="1">
    <citation type="submission" date="2021-06" db="EMBL/GenBank/DDBJ databases">
        <authorList>
            <person name="Kallberg Y."/>
            <person name="Tangrot J."/>
            <person name="Rosling A."/>
        </authorList>
    </citation>
    <scope>NUCLEOTIDE SEQUENCE</scope>
    <source>
        <strain evidence="2">87-6 pot B 2015</strain>
    </source>
</reference>
<dbReference type="AlphaFoldDB" id="A0A9N8ZHM0"/>
<evidence type="ECO:0000313" key="2">
    <source>
        <dbReference type="EMBL" id="CAG8496115.1"/>
    </source>
</evidence>
<comment type="caution">
    <text evidence="2">The sequence shown here is derived from an EMBL/GenBank/DDBJ whole genome shotgun (WGS) entry which is preliminary data.</text>
</comment>
<organism evidence="2 3">
    <name type="scientific">Funneliformis mosseae</name>
    <name type="common">Endomycorrhizal fungus</name>
    <name type="synonym">Glomus mosseae</name>
    <dbReference type="NCBI Taxonomy" id="27381"/>
    <lineage>
        <taxon>Eukaryota</taxon>
        <taxon>Fungi</taxon>
        <taxon>Fungi incertae sedis</taxon>
        <taxon>Mucoromycota</taxon>
        <taxon>Glomeromycotina</taxon>
        <taxon>Glomeromycetes</taxon>
        <taxon>Glomerales</taxon>
        <taxon>Glomeraceae</taxon>
        <taxon>Funneliformis</taxon>
    </lineage>
</organism>
<gene>
    <name evidence="2" type="ORF">FMOSSE_LOCUS3788</name>
</gene>
<name>A0A9N8ZHM0_FUNMO</name>
<keyword evidence="1" id="KW-0472">Membrane</keyword>
<feature type="transmembrane region" description="Helical" evidence="1">
    <location>
        <begin position="34"/>
        <end position="54"/>
    </location>
</feature>
<keyword evidence="1" id="KW-0812">Transmembrane</keyword>
<proteinExistence type="predicted"/>
<evidence type="ECO:0000256" key="1">
    <source>
        <dbReference type="SAM" id="Phobius"/>
    </source>
</evidence>
<sequence length="222" mass="24942">MYKNCFNSAASTEVNVAEFLFAKILLGGTVSSPFGAIFGTITFGLGIWAGSYLLNCGIGLTKVPEILKKLNNIMEKALKAYDEGDHQRLSIRDALSYGFRSDGIAYLLILLDEVLNSGKINIEGKTTRELMPLAKNVLSGLKSKKLEEMAINLDKRIYELQKENNFFETALNKVIDFVSLKEYHNIAKEYMDDANKSFLSRLEEMRDIADINLTMFDIIMVV</sequence>